<name>A0AAU7CHP2_9BACT</name>
<proteinExistence type="predicted"/>
<organism evidence="1">
    <name type="scientific">Singulisphaera sp. Ch08</name>
    <dbReference type="NCBI Taxonomy" id="3120278"/>
    <lineage>
        <taxon>Bacteria</taxon>
        <taxon>Pseudomonadati</taxon>
        <taxon>Planctomycetota</taxon>
        <taxon>Planctomycetia</taxon>
        <taxon>Isosphaerales</taxon>
        <taxon>Isosphaeraceae</taxon>
        <taxon>Singulisphaera</taxon>
    </lineage>
</organism>
<dbReference type="AlphaFoldDB" id="A0AAU7CHP2"/>
<protein>
    <recommendedName>
        <fullName evidence="2">H repeat-associated protein N-terminal domain-containing protein</fullName>
    </recommendedName>
</protein>
<reference evidence="1" key="1">
    <citation type="submission" date="2024-05" db="EMBL/GenBank/DDBJ databases">
        <title>Planctomycetes of the genus Singulisphaera possess chitinolytic capabilities.</title>
        <authorList>
            <person name="Ivanova A."/>
        </authorList>
    </citation>
    <scope>NUCLEOTIDE SEQUENCE</scope>
    <source>
        <strain evidence="1">Ch08T</strain>
    </source>
</reference>
<dbReference type="EMBL" id="CP155447">
    <property type="protein sequence ID" value="XBH04665.1"/>
    <property type="molecule type" value="Genomic_DNA"/>
</dbReference>
<accession>A0AAU7CHP2</accession>
<dbReference type="RefSeq" id="WP_406697456.1">
    <property type="nucleotide sequence ID" value="NZ_CP155447.1"/>
</dbReference>
<evidence type="ECO:0000313" key="1">
    <source>
        <dbReference type="EMBL" id="XBH04665.1"/>
    </source>
</evidence>
<gene>
    <name evidence="1" type="ORF">V5E97_01230</name>
</gene>
<evidence type="ECO:0008006" key="2">
    <source>
        <dbReference type="Google" id="ProtNLM"/>
    </source>
</evidence>
<sequence length="157" mass="17407">MAATLEPGTEEVTQREEKIGGLIDQFEQAEDPIRHGMATVILSFLAGLFVGEAKHEAIRDNLDPERWFRLPKSHERRIHSHRHAGIRLVLEGATLVHTLGAHAAHPGPFTADDLLPYRTSREPPCQTEARNRRTIMKKGPLQEETAVTPGRVGAALS</sequence>